<dbReference type="InterPro" id="IPR016024">
    <property type="entry name" value="ARM-type_fold"/>
</dbReference>
<proteinExistence type="predicted"/>
<dbReference type="HOGENOM" id="CLU_983220_0_0_11"/>
<protein>
    <recommendedName>
        <fullName evidence="3">Leucine rich repeat variant</fullName>
    </recommendedName>
</protein>
<dbReference type="PATRIC" id="fig|1214101.3.peg.2567"/>
<accession>K4R1E8</accession>
<dbReference type="RefSeq" id="WP_015657299.1">
    <property type="nucleotide sequence ID" value="NC_020504.1"/>
</dbReference>
<organism evidence="1 2">
    <name type="scientific">Streptomyces davaonensis (strain DSM 101723 / JCM 4913 / KCC S-0913 / 768)</name>
    <dbReference type="NCBI Taxonomy" id="1214101"/>
    <lineage>
        <taxon>Bacteria</taxon>
        <taxon>Bacillati</taxon>
        <taxon>Actinomycetota</taxon>
        <taxon>Actinomycetes</taxon>
        <taxon>Kitasatosporales</taxon>
        <taxon>Streptomycetaceae</taxon>
        <taxon>Streptomyces</taxon>
    </lineage>
</organism>
<dbReference type="InterPro" id="IPR011989">
    <property type="entry name" value="ARM-like"/>
</dbReference>
<dbReference type="Proteomes" id="UP000008043">
    <property type="component" value="Chromosome"/>
</dbReference>
<dbReference type="SUPFAM" id="SSF48371">
    <property type="entry name" value="ARM repeat"/>
    <property type="match status" value="1"/>
</dbReference>
<dbReference type="AlphaFoldDB" id="K4R1E8"/>
<evidence type="ECO:0008006" key="3">
    <source>
        <dbReference type="Google" id="ProtNLM"/>
    </source>
</evidence>
<gene>
    <name evidence="1" type="ORF">BN159_2526</name>
</gene>
<dbReference type="STRING" id="1214101.BN159_2526"/>
<reference evidence="1 2" key="1">
    <citation type="journal article" date="2012" name="J. Bacteriol.">
        <title>Genome sequence of the bacterium Streptomyces davawensis JCM 4913 and heterologous production of the unique antibiotic roseoflavin.</title>
        <authorList>
            <person name="Jankowitsch F."/>
            <person name="Schwarz J."/>
            <person name="Ruckert C."/>
            <person name="Gust B."/>
            <person name="Szczepanowski R."/>
            <person name="Blom J."/>
            <person name="Pelzer S."/>
            <person name="Kalinowski J."/>
            <person name="Mack M."/>
        </authorList>
    </citation>
    <scope>NUCLEOTIDE SEQUENCE [LARGE SCALE GENOMIC DNA]</scope>
    <source>
        <strain evidence="2">DSM 101723 / JCM 4913 / KCC S-0913 / 768</strain>
    </source>
</reference>
<dbReference type="EMBL" id="HE971709">
    <property type="protein sequence ID" value="CCK26905.1"/>
    <property type="molecule type" value="Genomic_DNA"/>
</dbReference>
<name>K4R1E8_STRDJ</name>
<sequence>MTARDAVPGLAANPSAPADVLLRIVPTEHDWDVVTRLVWRKSLPAEVGEALLTHPDRRVRAALAESWGSDPELRARLLDGPDSDAILVACGPTPYRATVAPLPDRAYERLLSHERPLVRHETVMSAHVPVHVLVPLAVHEDPVFRLTACRRVWSELPDDVRARLLDDPDRGIRHAAALHVMHEDAERTAWLVETLDHWQLGDVLETGLLTRELAERMMADDSHPARLALNPTFPADLAARLAHHEDPQVRLAVSARPELTEDQRAAIDWTVAPEDRLDVLKWV</sequence>
<keyword evidence="2" id="KW-1185">Reference proteome</keyword>
<evidence type="ECO:0000313" key="1">
    <source>
        <dbReference type="EMBL" id="CCK26905.1"/>
    </source>
</evidence>
<evidence type="ECO:0000313" key="2">
    <source>
        <dbReference type="Proteomes" id="UP000008043"/>
    </source>
</evidence>
<dbReference type="Gene3D" id="1.25.10.10">
    <property type="entry name" value="Leucine-rich Repeat Variant"/>
    <property type="match status" value="1"/>
</dbReference>
<dbReference type="eggNOG" id="COG5330">
    <property type="taxonomic scope" value="Bacteria"/>
</dbReference>
<dbReference type="KEGG" id="sdv:BN159_2526"/>